<keyword evidence="2 6" id="KW-0645">Protease</keyword>
<protein>
    <recommendedName>
        <fullName evidence="8">Peptidase S1 domain-containing protein</fullName>
    </recommendedName>
</protein>
<dbReference type="CDD" id="cd00190">
    <property type="entry name" value="Tryp_SPc"/>
    <property type="match status" value="1"/>
</dbReference>
<dbReference type="PROSITE" id="PS00135">
    <property type="entry name" value="TRYPSIN_SER"/>
    <property type="match status" value="1"/>
</dbReference>
<dbReference type="PRINTS" id="PR00722">
    <property type="entry name" value="CHYMOTRYPSIN"/>
</dbReference>
<dbReference type="InterPro" id="IPR009003">
    <property type="entry name" value="Peptidase_S1_PA"/>
</dbReference>
<reference evidence="9 10" key="1">
    <citation type="submission" date="2023-11" db="EMBL/GenBank/DDBJ databases">
        <authorList>
            <person name="Okamura Y."/>
        </authorList>
    </citation>
    <scope>NUCLEOTIDE SEQUENCE [LARGE SCALE GENOMIC DNA]</scope>
</reference>
<keyword evidence="10" id="KW-1185">Reference proteome</keyword>
<dbReference type="PROSITE" id="PS00134">
    <property type="entry name" value="TRYPSIN_HIS"/>
    <property type="match status" value="1"/>
</dbReference>
<evidence type="ECO:0000313" key="10">
    <source>
        <dbReference type="Proteomes" id="UP001497472"/>
    </source>
</evidence>
<dbReference type="InterPro" id="IPR043504">
    <property type="entry name" value="Peptidase_S1_PA_chymotrypsin"/>
</dbReference>
<evidence type="ECO:0000256" key="7">
    <source>
        <dbReference type="SAM" id="SignalP"/>
    </source>
</evidence>
<dbReference type="InterPro" id="IPR050430">
    <property type="entry name" value="Peptidase_S1"/>
</dbReference>
<dbReference type="PANTHER" id="PTHR24276">
    <property type="entry name" value="POLYSERASE-RELATED"/>
    <property type="match status" value="1"/>
</dbReference>
<dbReference type="PANTHER" id="PTHR24276:SF98">
    <property type="entry name" value="FI18310P1-RELATED"/>
    <property type="match status" value="1"/>
</dbReference>
<dbReference type="InterPro" id="IPR033116">
    <property type="entry name" value="TRYPSIN_SER"/>
</dbReference>
<dbReference type="PROSITE" id="PS50240">
    <property type="entry name" value="TRYPSIN_DOM"/>
    <property type="match status" value="1"/>
</dbReference>
<dbReference type="Pfam" id="PF00089">
    <property type="entry name" value="Trypsin"/>
    <property type="match status" value="1"/>
</dbReference>
<evidence type="ECO:0000256" key="4">
    <source>
        <dbReference type="ARBA" id="ARBA00022825"/>
    </source>
</evidence>
<dbReference type="GO" id="GO:0004252">
    <property type="term" value="F:serine-type endopeptidase activity"/>
    <property type="evidence" value="ECO:0007669"/>
    <property type="project" value="InterPro"/>
</dbReference>
<evidence type="ECO:0000313" key="9">
    <source>
        <dbReference type="EMBL" id="CAK1540350.1"/>
    </source>
</evidence>
<feature type="chain" id="PRO_5043909112" description="Peptidase S1 domain-containing protein" evidence="7">
    <location>
        <begin position="16"/>
        <end position="283"/>
    </location>
</feature>
<dbReference type="AlphaFoldDB" id="A0AAV1IW84"/>
<name>A0AAV1IW84_9NEOP</name>
<evidence type="ECO:0000259" key="8">
    <source>
        <dbReference type="PROSITE" id="PS50240"/>
    </source>
</evidence>
<keyword evidence="5" id="KW-1015">Disulfide bond</keyword>
<dbReference type="GO" id="GO:0006508">
    <property type="term" value="P:proteolysis"/>
    <property type="evidence" value="ECO:0007669"/>
    <property type="project" value="UniProtKB-KW"/>
</dbReference>
<gene>
    <name evidence="9" type="ORF">LNINA_LOCUS409</name>
</gene>
<evidence type="ECO:0000256" key="1">
    <source>
        <dbReference type="ARBA" id="ARBA00007664"/>
    </source>
</evidence>
<sequence length="283" mass="29590">MKLFLVILGVTAALAAPQVQYEPIVNEYHIEFGIPEAERIKAAEAAEDFDGSRIVGGSAARLGQFPYMGGLVIDLADRRQSVCGSSLISANRAVTAAHCWRTRNAQAVRFTVVLGSLRLFSGGTRVASSNVIMHESYNMDNLRNDVAVIVLPNIGFNNNVGAIGLASGSNQFVGSTATAAGFGRTSDSAGISPNQALSHVNLNVITNQECSRVYGTGTVIASTICVSGANGRSTCGGDSGGPLVVNNQLIGITSFGARAGCQRGFPAGFARVTSFNSWIRARM</sequence>
<dbReference type="InterPro" id="IPR001254">
    <property type="entry name" value="Trypsin_dom"/>
</dbReference>
<dbReference type="FunFam" id="2.40.10.10:FF:000034">
    <property type="entry name" value="Eupolytin"/>
    <property type="match status" value="1"/>
</dbReference>
<organism evidence="9 10">
    <name type="scientific">Leptosia nina</name>
    <dbReference type="NCBI Taxonomy" id="320188"/>
    <lineage>
        <taxon>Eukaryota</taxon>
        <taxon>Metazoa</taxon>
        <taxon>Ecdysozoa</taxon>
        <taxon>Arthropoda</taxon>
        <taxon>Hexapoda</taxon>
        <taxon>Insecta</taxon>
        <taxon>Pterygota</taxon>
        <taxon>Neoptera</taxon>
        <taxon>Endopterygota</taxon>
        <taxon>Lepidoptera</taxon>
        <taxon>Glossata</taxon>
        <taxon>Ditrysia</taxon>
        <taxon>Papilionoidea</taxon>
        <taxon>Pieridae</taxon>
        <taxon>Pierinae</taxon>
        <taxon>Leptosia</taxon>
    </lineage>
</organism>
<proteinExistence type="inferred from homology"/>
<dbReference type="InterPro" id="IPR001314">
    <property type="entry name" value="Peptidase_S1A"/>
</dbReference>
<dbReference type="Gene3D" id="2.40.10.10">
    <property type="entry name" value="Trypsin-like serine proteases"/>
    <property type="match status" value="2"/>
</dbReference>
<dbReference type="Proteomes" id="UP001497472">
    <property type="component" value="Unassembled WGS sequence"/>
</dbReference>
<evidence type="ECO:0000256" key="3">
    <source>
        <dbReference type="ARBA" id="ARBA00022801"/>
    </source>
</evidence>
<comment type="similarity">
    <text evidence="1">Belongs to the peptidase S1 family.</text>
</comment>
<dbReference type="SUPFAM" id="SSF50494">
    <property type="entry name" value="Trypsin-like serine proteases"/>
    <property type="match status" value="1"/>
</dbReference>
<comment type="caution">
    <text evidence="9">The sequence shown here is derived from an EMBL/GenBank/DDBJ whole genome shotgun (WGS) entry which is preliminary data.</text>
</comment>
<dbReference type="SMART" id="SM00020">
    <property type="entry name" value="Tryp_SPc"/>
    <property type="match status" value="1"/>
</dbReference>
<evidence type="ECO:0000256" key="5">
    <source>
        <dbReference type="ARBA" id="ARBA00023157"/>
    </source>
</evidence>
<feature type="signal peptide" evidence="7">
    <location>
        <begin position="1"/>
        <end position="15"/>
    </location>
</feature>
<accession>A0AAV1IW84</accession>
<evidence type="ECO:0000256" key="2">
    <source>
        <dbReference type="ARBA" id="ARBA00022670"/>
    </source>
</evidence>
<dbReference type="InterPro" id="IPR018114">
    <property type="entry name" value="TRYPSIN_HIS"/>
</dbReference>
<keyword evidence="7" id="KW-0732">Signal</keyword>
<keyword evidence="3 6" id="KW-0378">Hydrolase</keyword>
<dbReference type="EMBL" id="CAVLEF010000001">
    <property type="protein sequence ID" value="CAK1540350.1"/>
    <property type="molecule type" value="Genomic_DNA"/>
</dbReference>
<evidence type="ECO:0000256" key="6">
    <source>
        <dbReference type="RuleBase" id="RU363034"/>
    </source>
</evidence>
<feature type="domain" description="Peptidase S1" evidence="8">
    <location>
        <begin position="54"/>
        <end position="283"/>
    </location>
</feature>
<keyword evidence="4 6" id="KW-0720">Serine protease</keyword>